<feature type="domain" description="Tyr recombinase" evidence="2">
    <location>
        <begin position="1"/>
        <end position="130"/>
    </location>
</feature>
<name>A0A1R4B5F9_9VIBR</name>
<evidence type="ECO:0000313" key="3">
    <source>
        <dbReference type="EMBL" id="SJL84150.1"/>
    </source>
</evidence>
<protein>
    <submittedName>
        <fullName evidence="3">Site-specific tyrosine recombinase XerC</fullName>
    </submittedName>
</protein>
<dbReference type="InterPro" id="IPR013762">
    <property type="entry name" value="Integrase-like_cat_sf"/>
</dbReference>
<proteinExistence type="predicted"/>
<dbReference type="Proteomes" id="UP000189475">
    <property type="component" value="Unassembled WGS sequence"/>
</dbReference>
<reference evidence="3 4" key="1">
    <citation type="submission" date="2017-02" db="EMBL/GenBank/DDBJ databases">
        <authorList>
            <person name="Peterson S.W."/>
        </authorList>
    </citation>
    <scope>NUCLEOTIDE SEQUENCE [LARGE SCALE GENOMIC DNA]</scope>
    <source>
        <strain evidence="3 4">CECT 9027</strain>
    </source>
</reference>
<organism evidence="3 4">
    <name type="scientific">Vibrio palustris</name>
    <dbReference type="NCBI Taxonomy" id="1918946"/>
    <lineage>
        <taxon>Bacteria</taxon>
        <taxon>Pseudomonadati</taxon>
        <taxon>Pseudomonadota</taxon>
        <taxon>Gammaproteobacteria</taxon>
        <taxon>Vibrionales</taxon>
        <taxon>Vibrionaceae</taxon>
        <taxon>Vibrio</taxon>
    </lineage>
</organism>
<dbReference type="InterPro" id="IPR002104">
    <property type="entry name" value="Integrase_catalytic"/>
</dbReference>
<sequence length="133" mass="15329">MVHKRVQCTQRRTGIAVQFEIAPITQQSLSHWIYHSTLEPRDFLFPSLRKGNQSLSYSYYRKVIKSWAEKLGLNVGLYGTHSMRRTKATLIYARTKNIRAVQMLLGHTKIDNTISYLGIEVEDALKLSLETDS</sequence>
<keyword evidence="1" id="KW-0233">DNA recombination</keyword>
<dbReference type="InterPro" id="IPR011010">
    <property type="entry name" value="DNA_brk_join_enz"/>
</dbReference>
<dbReference type="SUPFAM" id="SSF56349">
    <property type="entry name" value="DNA breaking-rejoining enzymes"/>
    <property type="match status" value="1"/>
</dbReference>
<evidence type="ECO:0000256" key="1">
    <source>
        <dbReference type="ARBA" id="ARBA00023172"/>
    </source>
</evidence>
<accession>A0A1R4B5F9</accession>
<dbReference type="AlphaFoldDB" id="A0A1R4B5F9"/>
<dbReference type="PROSITE" id="PS51898">
    <property type="entry name" value="TYR_RECOMBINASE"/>
    <property type="match status" value="1"/>
</dbReference>
<dbReference type="GO" id="GO:0015074">
    <property type="term" value="P:DNA integration"/>
    <property type="evidence" value="ECO:0007669"/>
    <property type="project" value="InterPro"/>
</dbReference>
<dbReference type="GO" id="GO:0003677">
    <property type="term" value="F:DNA binding"/>
    <property type="evidence" value="ECO:0007669"/>
    <property type="project" value="InterPro"/>
</dbReference>
<dbReference type="Gene3D" id="1.10.443.10">
    <property type="entry name" value="Intergrase catalytic core"/>
    <property type="match status" value="1"/>
</dbReference>
<dbReference type="EMBL" id="FUFT01000005">
    <property type="protein sequence ID" value="SJL84150.1"/>
    <property type="molecule type" value="Genomic_DNA"/>
</dbReference>
<evidence type="ECO:0000313" key="4">
    <source>
        <dbReference type="Proteomes" id="UP000189475"/>
    </source>
</evidence>
<dbReference type="Pfam" id="PF00589">
    <property type="entry name" value="Phage_integrase"/>
    <property type="match status" value="1"/>
</dbReference>
<gene>
    <name evidence="3" type="ORF">VPAL9027_02131</name>
</gene>
<dbReference type="GO" id="GO:0006310">
    <property type="term" value="P:DNA recombination"/>
    <property type="evidence" value="ECO:0007669"/>
    <property type="project" value="UniProtKB-KW"/>
</dbReference>
<keyword evidence="4" id="KW-1185">Reference proteome</keyword>
<evidence type="ECO:0000259" key="2">
    <source>
        <dbReference type="PROSITE" id="PS51898"/>
    </source>
</evidence>